<dbReference type="EMBL" id="CAVNYO010000293">
    <property type="protein sequence ID" value="CAK5273306.1"/>
    <property type="molecule type" value="Genomic_DNA"/>
</dbReference>
<dbReference type="Gene3D" id="3.40.1110.10">
    <property type="entry name" value="Calcium-transporting ATPase, cytoplasmic domain N"/>
    <property type="match status" value="1"/>
</dbReference>
<dbReference type="NCBIfam" id="TIGR01494">
    <property type="entry name" value="ATPase_P-type"/>
    <property type="match status" value="1"/>
</dbReference>
<dbReference type="InterPro" id="IPR023299">
    <property type="entry name" value="ATPase_P-typ_cyto_dom_N"/>
</dbReference>
<dbReference type="Pfam" id="PF03060">
    <property type="entry name" value="NMO"/>
    <property type="match status" value="1"/>
</dbReference>
<feature type="transmembrane region" description="Helical" evidence="8">
    <location>
        <begin position="399"/>
        <end position="418"/>
    </location>
</feature>
<dbReference type="PANTHER" id="PTHR43520">
    <property type="entry name" value="ATP7, ISOFORM B"/>
    <property type="match status" value="1"/>
</dbReference>
<keyword evidence="6 8" id="KW-0472">Membrane</keyword>
<dbReference type="GO" id="GO:0012505">
    <property type="term" value="C:endomembrane system"/>
    <property type="evidence" value="ECO:0007669"/>
    <property type="project" value="UniProtKB-SubCell"/>
</dbReference>
<comment type="caution">
    <text evidence="9">The sequence shown here is derived from an EMBL/GenBank/DDBJ whole genome shotgun (WGS) entry which is preliminary data.</text>
</comment>
<protein>
    <submittedName>
        <fullName evidence="9">Uncharacterized protein</fullName>
    </submittedName>
</protein>
<dbReference type="InterPro" id="IPR008250">
    <property type="entry name" value="ATPase_P-typ_transduc_dom_A_sf"/>
</dbReference>
<dbReference type="InterPro" id="IPR001757">
    <property type="entry name" value="P_typ_ATPase"/>
</dbReference>
<evidence type="ECO:0000313" key="9">
    <source>
        <dbReference type="EMBL" id="CAK5273306.1"/>
    </source>
</evidence>
<dbReference type="Pfam" id="PF00702">
    <property type="entry name" value="Hydrolase"/>
    <property type="match status" value="1"/>
</dbReference>
<evidence type="ECO:0000256" key="4">
    <source>
        <dbReference type="ARBA" id="ARBA00022967"/>
    </source>
</evidence>
<accession>A0AAD2HCC3</accession>
<dbReference type="Proteomes" id="UP001295794">
    <property type="component" value="Unassembled WGS sequence"/>
</dbReference>
<evidence type="ECO:0000256" key="6">
    <source>
        <dbReference type="ARBA" id="ARBA00023136"/>
    </source>
</evidence>
<feature type="transmembrane region" description="Helical" evidence="8">
    <location>
        <begin position="365"/>
        <end position="387"/>
    </location>
</feature>
<dbReference type="PROSITE" id="PS01229">
    <property type="entry name" value="COF_2"/>
    <property type="match status" value="1"/>
</dbReference>
<feature type="transmembrane region" description="Helical" evidence="8">
    <location>
        <begin position="341"/>
        <end position="359"/>
    </location>
</feature>
<comment type="subcellular location">
    <subcellularLocation>
        <location evidence="1">Endomembrane system</location>
        <topology evidence="1">Multi-pass membrane protein</topology>
    </subcellularLocation>
</comment>
<dbReference type="GO" id="GO:0016020">
    <property type="term" value="C:membrane"/>
    <property type="evidence" value="ECO:0007669"/>
    <property type="project" value="InterPro"/>
</dbReference>
<evidence type="ECO:0000256" key="3">
    <source>
        <dbReference type="ARBA" id="ARBA00022692"/>
    </source>
</evidence>
<dbReference type="SUPFAM" id="SSF56784">
    <property type="entry name" value="HAD-like"/>
    <property type="match status" value="1"/>
</dbReference>
<dbReference type="PRINTS" id="PR00119">
    <property type="entry name" value="CATATPASE"/>
</dbReference>
<dbReference type="SUPFAM" id="SSF51412">
    <property type="entry name" value="Inosine monophosphate dehydrogenase (IMPDH)"/>
    <property type="match status" value="1"/>
</dbReference>
<dbReference type="AlphaFoldDB" id="A0AAD2HCC3"/>
<dbReference type="PANTHER" id="PTHR43520:SF8">
    <property type="entry name" value="P-TYPE CU(+) TRANSPORTER"/>
    <property type="match status" value="1"/>
</dbReference>
<dbReference type="PROSITE" id="PS00154">
    <property type="entry name" value="ATPASE_E1_E2"/>
    <property type="match status" value="1"/>
</dbReference>
<dbReference type="CDD" id="cd02094">
    <property type="entry name" value="P-type_ATPase_Cu-like"/>
    <property type="match status" value="1"/>
</dbReference>
<dbReference type="InterPro" id="IPR018303">
    <property type="entry name" value="ATPase_P-typ_P_site"/>
</dbReference>
<keyword evidence="4" id="KW-1278">Translocase</keyword>
<dbReference type="InterPro" id="IPR036412">
    <property type="entry name" value="HAD-like_sf"/>
</dbReference>
<keyword evidence="3 8" id="KW-0812">Transmembrane</keyword>
<dbReference type="GO" id="GO:0043682">
    <property type="term" value="F:P-type divalent copper transporter activity"/>
    <property type="evidence" value="ECO:0007669"/>
    <property type="project" value="TreeGrafter"/>
</dbReference>
<organism evidence="9 10">
    <name type="scientific">Mycena citricolor</name>
    <dbReference type="NCBI Taxonomy" id="2018698"/>
    <lineage>
        <taxon>Eukaryota</taxon>
        <taxon>Fungi</taxon>
        <taxon>Dikarya</taxon>
        <taxon>Basidiomycota</taxon>
        <taxon>Agaricomycotina</taxon>
        <taxon>Agaricomycetes</taxon>
        <taxon>Agaricomycetidae</taxon>
        <taxon>Agaricales</taxon>
        <taxon>Marasmiineae</taxon>
        <taxon>Mycenaceae</taxon>
        <taxon>Mycena</taxon>
    </lineage>
</organism>
<evidence type="ECO:0000256" key="8">
    <source>
        <dbReference type="SAM" id="Phobius"/>
    </source>
</evidence>
<comment type="similarity">
    <text evidence="2">Belongs to the cation transport ATPase (P-type) (TC 3.A.3) family. Type IB subfamily.</text>
</comment>
<dbReference type="GO" id="GO:0016887">
    <property type="term" value="F:ATP hydrolysis activity"/>
    <property type="evidence" value="ECO:0007669"/>
    <property type="project" value="InterPro"/>
</dbReference>
<dbReference type="SUPFAM" id="SSF81653">
    <property type="entry name" value="Calcium ATPase, transduction domain A"/>
    <property type="match status" value="1"/>
</dbReference>
<dbReference type="Gene3D" id="2.70.150.10">
    <property type="entry name" value="Calcium-transporting ATPase, cytoplasmic transduction domain A"/>
    <property type="match status" value="2"/>
</dbReference>
<feature type="transmembrane region" description="Helical" evidence="8">
    <location>
        <begin position="549"/>
        <end position="571"/>
    </location>
</feature>
<dbReference type="GO" id="GO:0005524">
    <property type="term" value="F:ATP binding"/>
    <property type="evidence" value="ECO:0007669"/>
    <property type="project" value="InterPro"/>
</dbReference>
<dbReference type="PRINTS" id="PR00943">
    <property type="entry name" value="CUATPASE"/>
</dbReference>
<dbReference type="GO" id="GO:0055070">
    <property type="term" value="P:copper ion homeostasis"/>
    <property type="evidence" value="ECO:0007669"/>
    <property type="project" value="TreeGrafter"/>
</dbReference>
<dbReference type="Gene3D" id="3.40.50.1000">
    <property type="entry name" value="HAD superfamily/HAD-like"/>
    <property type="match status" value="2"/>
</dbReference>
<reference evidence="9" key="1">
    <citation type="submission" date="2023-11" db="EMBL/GenBank/DDBJ databases">
        <authorList>
            <person name="De Vega J J."/>
            <person name="De Vega J J."/>
        </authorList>
    </citation>
    <scope>NUCLEOTIDE SEQUENCE</scope>
</reference>
<feature type="region of interest" description="Disordered" evidence="7">
    <location>
        <begin position="304"/>
        <end position="328"/>
    </location>
</feature>
<dbReference type="InterPro" id="IPR023214">
    <property type="entry name" value="HAD_sf"/>
</dbReference>
<evidence type="ECO:0000256" key="5">
    <source>
        <dbReference type="ARBA" id="ARBA00022989"/>
    </source>
</evidence>
<name>A0AAD2HCC3_9AGAR</name>
<proteinExistence type="inferred from homology"/>
<dbReference type="GO" id="GO:0005507">
    <property type="term" value="F:copper ion binding"/>
    <property type="evidence" value="ECO:0007669"/>
    <property type="project" value="TreeGrafter"/>
</dbReference>
<keyword evidence="10" id="KW-1185">Reference proteome</keyword>
<gene>
    <name evidence="9" type="ORF">MYCIT1_LOCUS19679</name>
</gene>
<evidence type="ECO:0000256" key="2">
    <source>
        <dbReference type="ARBA" id="ARBA00006024"/>
    </source>
</evidence>
<dbReference type="InterPro" id="IPR013785">
    <property type="entry name" value="Aldolase_TIM"/>
</dbReference>
<feature type="transmembrane region" description="Helical" evidence="8">
    <location>
        <begin position="830"/>
        <end position="852"/>
    </location>
</feature>
<sequence>MVKTSIAEKADIIFSGAGLPLDLPSYLQRESTTKLVPIVSSARAAKIICEKWKANYDYLPDAIVVEGPKAGGHLGYKNNQIDDANYSLEHIVPEVVAEARHFEKLYGRRIPVIAAGGLYTGEDISGSWNSAPTVCSSAANIEIIASPVGMPGRAIAGEFIRRLREGLTRPKKCPFHCIKTCDYTKSPYCIIMALYNAAKGNLPRIRFRRSQCVPVQKITSVRETIASLQAEFRAAELRRKRGPLYEGKPFAKLPGTGNELRVLRHERRTNRAETARSHRRIGEFRIQPAVGRIRRIADHAAADPRRRPGFGIRPDHRRTGRRGQQQQAERNRYLRLRYDTIGAWLFSLPIVVIAMLFMHMPYGNWIMLILSLPVLFFFGRGFFVNGWKQLRHRQANMDTLVALSTSIAFLFSLFNTVYPQFWLRRGLEPHVYYEAACVIIAFVLVGKLLEERAKSNTSSAIKRLIGLQPTTARLVRGDHEEDVPISALQVGDRVSEAGDKVVAGTINSRGTFVLETTGVGSDTLLARIIRMVQQAQGSKAPVQRIADRIAAIFVPTVIGIALLTFALWLAIGGMDYFSSREPDPNQGRDGLEQLCRIDTVVMDKTGTLTEGRPSVVDWIAAGPDLPEYRNMICAAEMKSEHPLASAIVNYLSAHEAQPCEVASRRAAEETDVRIETAQQTGASIVYFGTADRLLAVIVINDTLKATTPPALDQLRRLHIDIAMLTGDSRKTAAALAERLGIRHYRAEVLPDDKDKYIQQLQREGKRVAMVGDGINDSQALARADVSIAMGHGTDIAMDVAMVTLMNSDLLLLPKAYVLSRKTVRLIRQNLFWAFIYNLIGIPIAAGVLYPLYGILMNPMLAGAAMAFSSVSVVANSLRLKWMSTGTPPLSSGRPNNVRAD</sequence>
<feature type="transmembrane region" description="Helical" evidence="8">
    <location>
        <begin position="430"/>
        <end position="449"/>
    </location>
</feature>
<keyword evidence="5 8" id="KW-1133">Transmembrane helix</keyword>
<dbReference type="Gene3D" id="3.20.20.70">
    <property type="entry name" value="Aldolase class I"/>
    <property type="match status" value="1"/>
</dbReference>
<evidence type="ECO:0000313" key="10">
    <source>
        <dbReference type="Proteomes" id="UP001295794"/>
    </source>
</evidence>
<evidence type="ECO:0000256" key="7">
    <source>
        <dbReference type="SAM" id="MobiDB-lite"/>
    </source>
</evidence>
<evidence type="ECO:0000256" key="1">
    <source>
        <dbReference type="ARBA" id="ARBA00004127"/>
    </source>
</evidence>